<evidence type="ECO:0000256" key="3">
    <source>
        <dbReference type="SAM" id="MobiDB-lite"/>
    </source>
</evidence>
<accession>A0A0P9DK14</accession>
<evidence type="ECO:0000259" key="4">
    <source>
        <dbReference type="Pfam" id="PF09394"/>
    </source>
</evidence>
<reference evidence="5 6" key="1">
    <citation type="submission" date="2015-09" db="EMBL/GenBank/DDBJ databases">
        <title>Draft genome sequence of Kouleothrix aurantiaca JCM 19913.</title>
        <authorList>
            <person name="Hemp J."/>
        </authorList>
    </citation>
    <scope>NUCLEOTIDE SEQUENCE [LARGE SCALE GENOMIC DNA]</scope>
    <source>
        <strain evidence="5 6">COM-B</strain>
    </source>
</reference>
<sequence length="116" mass="12239">MRPAGRQPHTVTLGEQQSGRQVTLAAGDKLDVSLAGNPSTGFSWNVQSFDATVLRQAGEPEFQPASSALGSGGTFTYRFEAIGAGQTTLALAYSRPFEKGVPAQKIFTARVVVARP</sequence>
<protein>
    <recommendedName>
        <fullName evidence="4">Proteinase inhibitor I42 chagasin domain-containing protein</fullName>
    </recommendedName>
</protein>
<keyword evidence="6" id="KW-1185">Reference proteome</keyword>
<dbReference type="InterPro" id="IPR052781">
    <property type="entry name" value="Cys_protease_inhibitor_I42"/>
</dbReference>
<dbReference type="EMBL" id="LJCR01001569">
    <property type="protein sequence ID" value="KPV50123.1"/>
    <property type="molecule type" value="Genomic_DNA"/>
</dbReference>
<comment type="caution">
    <text evidence="5">The sequence shown here is derived from an EMBL/GenBank/DDBJ whole genome shotgun (WGS) entry which is preliminary data.</text>
</comment>
<gene>
    <name evidence="5" type="ORF">SE17_28785</name>
</gene>
<evidence type="ECO:0000313" key="6">
    <source>
        <dbReference type="Proteomes" id="UP000050509"/>
    </source>
</evidence>
<dbReference type="GO" id="GO:0004869">
    <property type="term" value="F:cysteine-type endopeptidase inhibitor activity"/>
    <property type="evidence" value="ECO:0007669"/>
    <property type="project" value="UniProtKB-KW"/>
</dbReference>
<dbReference type="Gene3D" id="2.60.40.2020">
    <property type="match status" value="1"/>
</dbReference>
<feature type="compositionally biased region" description="Polar residues" evidence="3">
    <location>
        <begin position="9"/>
        <end position="20"/>
    </location>
</feature>
<dbReference type="InterPro" id="IPR036331">
    <property type="entry name" value="Chagasin-like_sf"/>
</dbReference>
<keyword evidence="2" id="KW-0789">Thiol protease inhibitor</keyword>
<evidence type="ECO:0000256" key="1">
    <source>
        <dbReference type="ARBA" id="ARBA00022690"/>
    </source>
</evidence>
<dbReference type="InterPro" id="IPR018990">
    <property type="entry name" value="Prot_inh_I42_chagasin"/>
</dbReference>
<dbReference type="Proteomes" id="UP000050509">
    <property type="component" value="Unassembled WGS sequence"/>
</dbReference>
<dbReference type="Pfam" id="PF09394">
    <property type="entry name" value="Inhibitor_I42"/>
    <property type="match status" value="1"/>
</dbReference>
<dbReference type="SUPFAM" id="SSF141066">
    <property type="entry name" value="ICP-like"/>
    <property type="match status" value="1"/>
</dbReference>
<evidence type="ECO:0000313" key="5">
    <source>
        <dbReference type="EMBL" id="KPV50123.1"/>
    </source>
</evidence>
<keyword evidence="1" id="KW-0646">Protease inhibitor</keyword>
<feature type="domain" description="Proteinase inhibitor I42 chagasin" evidence="4">
    <location>
        <begin position="24"/>
        <end position="111"/>
    </location>
</feature>
<organism evidence="5 6">
    <name type="scientific">Kouleothrix aurantiaca</name>
    <dbReference type="NCBI Taxonomy" id="186479"/>
    <lineage>
        <taxon>Bacteria</taxon>
        <taxon>Bacillati</taxon>
        <taxon>Chloroflexota</taxon>
        <taxon>Chloroflexia</taxon>
        <taxon>Chloroflexales</taxon>
        <taxon>Roseiflexineae</taxon>
        <taxon>Roseiflexaceae</taxon>
        <taxon>Kouleothrix</taxon>
    </lineage>
</organism>
<name>A0A0P9DK14_9CHLR</name>
<dbReference type="PANTHER" id="PTHR36530:SF1">
    <property type="entry name" value="AMOEBIASIN-1"/>
    <property type="match status" value="1"/>
</dbReference>
<dbReference type="AlphaFoldDB" id="A0A0P9DK14"/>
<evidence type="ECO:0000256" key="2">
    <source>
        <dbReference type="ARBA" id="ARBA00022704"/>
    </source>
</evidence>
<dbReference type="PANTHER" id="PTHR36530">
    <property type="entry name" value="INHIBITOR OF CYSTEINE PEPTIDASE"/>
    <property type="match status" value="1"/>
</dbReference>
<feature type="region of interest" description="Disordered" evidence="3">
    <location>
        <begin position="1"/>
        <end position="20"/>
    </location>
</feature>
<proteinExistence type="predicted"/>